<comment type="caution">
    <text evidence="5">The sequence shown here is derived from an EMBL/GenBank/DDBJ whole genome shotgun (WGS) entry which is preliminary data.</text>
</comment>
<dbReference type="EMBL" id="BAABJQ010000001">
    <property type="protein sequence ID" value="GAA5177780.1"/>
    <property type="molecule type" value="Genomic_DNA"/>
</dbReference>
<dbReference type="Pfam" id="PF00553">
    <property type="entry name" value="CBM_2"/>
    <property type="match status" value="1"/>
</dbReference>
<evidence type="ECO:0000313" key="6">
    <source>
        <dbReference type="Proteomes" id="UP001501570"/>
    </source>
</evidence>
<dbReference type="InterPro" id="IPR012291">
    <property type="entry name" value="CBM2_carb-bd_dom_sf"/>
</dbReference>
<dbReference type="InterPro" id="IPR017853">
    <property type="entry name" value="GH"/>
</dbReference>
<keyword evidence="6" id="KW-1185">Reference proteome</keyword>
<dbReference type="PANTHER" id="PTHR42976:SF1">
    <property type="entry name" value="GH18 DOMAIN-CONTAINING PROTEIN-RELATED"/>
    <property type="match status" value="1"/>
</dbReference>
<feature type="chain" id="PRO_5046535387" description="Glycosyl hydrolases family 18" evidence="2">
    <location>
        <begin position="32"/>
        <end position="461"/>
    </location>
</feature>
<dbReference type="Gene3D" id="3.20.20.80">
    <property type="entry name" value="Glycosidases"/>
    <property type="match status" value="1"/>
</dbReference>
<dbReference type="PROSITE" id="PS51173">
    <property type="entry name" value="CBM2"/>
    <property type="match status" value="1"/>
</dbReference>
<dbReference type="SUPFAM" id="SSF51445">
    <property type="entry name" value="(Trans)glycosidases"/>
    <property type="match status" value="1"/>
</dbReference>
<dbReference type="InterPro" id="IPR001223">
    <property type="entry name" value="Glyco_hydro18_cat"/>
</dbReference>
<feature type="domain" description="CBM2" evidence="3">
    <location>
        <begin position="28"/>
        <end position="136"/>
    </location>
</feature>
<dbReference type="CDD" id="cd06543">
    <property type="entry name" value="GH18_PF-ChiA-like"/>
    <property type="match status" value="1"/>
</dbReference>
<feature type="compositionally biased region" description="Gly residues" evidence="1">
    <location>
        <begin position="159"/>
        <end position="170"/>
    </location>
</feature>
<dbReference type="InterPro" id="IPR001919">
    <property type="entry name" value="CBD2"/>
</dbReference>
<protein>
    <recommendedName>
        <fullName evidence="7">Glycosyl hydrolases family 18</fullName>
    </recommendedName>
</protein>
<dbReference type="Gene3D" id="2.60.40.290">
    <property type="match status" value="1"/>
</dbReference>
<accession>A0ABP9RHC9</accession>
<organism evidence="5 6">
    <name type="scientific">Rugosimonospora acidiphila</name>
    <dbReference type="NCBI Taxonomy" id="556531"/>
    <lineage>
        <taxon>Bacteria</taxon>
        <taxon>Bacillati</taxon>
        <taxon>Actinomycetota</taxon>
        <taxon>Actinomycetes</taxon>
        <taxon>Micromonosporales</taxon>
        <taxon>Micromonosporaceae</taxon>
        <taxon>Rugosimonospora</taxon>
    </lineage>
</organism>
<evidence type="ECO:0000256" key="2">
    <source>
        <dbReference type="SAM" id="SignalP"/>
    </source>
</evidence>
<dbReference type="InterPro" id="IPR052750">
    <property type="entry name" value="GH18_Chitinase"/>
</dbReference>
<dbReference type="InterPro" id="IPR008965">
    <property type="entry name" value="CBM2/CBM3_carb-bd_dom_sf"/>
</dbReference>
<feature type="region of interest" description="Disordered" evidence="1">
    <location>
        <begin position="136"/>
        <end position="172"/>
    </location>
</feature>
<proteinExistence type="predicted"/>
<dbReference type="SMART" id="SM00637">
    <property type="entry name" value="CBD_II"/>
    <property type="match status" value="1"/>
</dbReference>
<gene>
    <name evidence="5" type="ORF">GCM10023322_03310</name>
</gene>
<evidence type="ECO:0008006" key="7">
    <source>
        <dbReference type="Google" id="ProtNLM"/>
    </source>
</evidence>
<evidence type="ECO:0000313" key="5">
    <source>
        <dbReference type="EMBL" id="GAA5177780.1"/>
    </source>
</evidence>
<dbReference type="PROSITE" id="PS51910">
    <property type="entry name" value="GH18_2"/>
    <property type="match status" value="1"/>
</dbReference>
<dbReference type="RefSeq" id="WP_345625332.1">
    <property type="nucleotide sequence ID" value="NZ_BAABJQ010000001.1"/>
</dbReference>
<keyword evidence="2" id="KW-0732">Signal</keyword>
<sequence>MARSRILTAVAALAGAALVATTLALALPAQAAGSVIATFSKDSDWGTGYQGKYTITNGTAAGISAWTVAFDLPAGLTMGTYWDTLITTSGQHVTAKNRDYNGTVAPGASVTFGFVVNGGSGAPAGCTINGASCTTGSGGGGSSPTPPPTRTPTPSPTPTGGGGGGGGGTGTTLATAPYIDMGSWPTPVLADVASASTLKNFTLAFITSAGCHASWFNAYDPRAGWQLDQINAIRARGGDVKISFGGASGIELAQACGSVSALTAEYQAVINAYSLKYIDFDIEGAAVADPNSINLRSQAMKQLQTANPNLKISLTLPVLPTGLDGNGVNVVTAAKNAGVNLDVVNVMAMDYYQNGDYGAFALQAAQSTFNQLKSLYPTKTTAQLWRMVGVTPMLGQNDDGHIYNQTAARNLVSFAKTNHLGELAFWEVTRDRNACTGALYMCTNISQSPYEFSKIFSSYTG</sequence>
<feature type="domain" description="GH18" evidence="4">
    <location>
        <begin position="178"/>
        <end position="461"/>
    </location>
</feature>
<name>A0ABP9RHC9_9ACTN</name>
<reference evidence="6" key="1">
    <citation type="journal article" date="2019" name="Int. J. Syst. Evol. Microbiol.">
        <title>The Global Catalogue of Microorganisms (GCM) 10K type strain sequencing project: providing services to taxonomists for standard genome sequencing and annotation.</title>
        <authorList>
            <consortium name="The Broad Institute Genomics Platform"/>
            <consortium name="The Broad Institute Genome Sequencing Center for Infectious Disease"/>
            <person name="Wu L."/>
            <person name="Ma J."/>
        </authorList>
    </citation>
    <scope>NUCLEOTIDE SEQUENCE [LARGE SCALE GENOMIC DNA]</scope>
    <source>
        <strain evidence="6">JCM 18304</strain>
    </source>
</reference>
<dbReference type="Proteomes" id="UP001501570">
    <property type="component" value="Unassembled WGS sequence"/>
</dbReference>
<evidence type="ECO:0000259" key="4">
    <source>
        <dbReference type="PROSITE" id="PS51910"/>
    </source>
</evidence>
<dbReference type="PANTHER" id="PTHR42976">
    <property type="entry name" value="BIFUNCTIONAL CHITINASE/LYSOZYME-RELATED"/>
    <property type="match status" value="1"/>
</dbReference>
<feature type="signal peptide" evidence="2">
    <location>
        <begin position="1"/>
        <end position="31"/>
    </location>
</feature>
<dbReference type="SUPFAM" id="SSF49384">
    <property type="entry name" value="Carbohydrate-binding domain"/>
    <property type="match status" value="1"/>
</dbReference>
<evidence type="ECO:0000259" key="3">
    <source>
        <dbReference type="PROSITE" id="PS51173"/>
    </source>
</evidence>
<evidence type="ECO:0000256" key="1">
    <source>
        <dbReference type="SAM" id="MobiDB-lite"/>
    </source>
</evidence>
<feature type="compositionally biased region" description="Pro residues" evidence="1">
    <location>
        <begin position="144"/>
        <end position="157"/>
    </location>
</feature>